<proteinExistence type="predicted"/>
<gene>
    <name evidence="1" type="ORF">BLA60_20780</name>
</gene>
<comment type="caution">
    <text evidence="1">The sequence shown here is derived from an EMBL/GenBank/DDBJ whole genome shotgun (WGS) entry which is preliminary data.</text>
</comment>
<dbReference type="EMBL" id="MSIF01000010">
    <property type="protein sequence ID" value="OLF09026.1"/>
    <property type="molecule type" value="Genomic_DNA"/>
</dbReference>
<dbReference type="Proteomes" id="UP000185696">
    <property type="component" value="Unassembled WGS sequence"/>
</dbReference>
<dbReference type="InterPro" id="IPR025680">
    <property type="entry name" value="DddI"/>
</dbReference>
<name>A0A7Z0WNA4_9PSEU</name>
<evidence type="ECO:0008006" key="3">
    <source>
        <dbReference type="Google" id="ProtNLM"/>
    </source>
</evidence>
<accession>A0A7Z0WNA4</accession>
<keyword evidence="2" id="KW-1185">Reference proteome</keyword>
<evidence type="ECO:0000313" key="2">
    <source>
        <dbReference type="Proteomes" id="UP000185696"/>
    </source>
</evidence>
<dbReference type="Pfam" id="PF14430">
    <property type="entry name" value="Imm1"/>
    <property type="match status" value="1"/>
</dbReference>
<reference evidence="1 2" key="1">
    <citation type="submission" date="2016-12" db="EMBL/GenBank/DDBJ databases">
        <title>The draft genome sequence of Actinophytocola xinjiangensis.</title>
        <authorList>
            <person name="Wang W."/>
            <person name="Yuan L."/>
        </authorList>
    </citation>
    <scope>NUCLEOTIDE SEQUENCE [LARGE SCALE GENOMIC DNA]</scope>
    <source>
        <strain evidence="1 2">CGMCC 4.4663</strain>
    </source>
</reference>
<protein>
    <recommendedName>
        <fullName evidence="3">Immunity protein Imm1</fullName>
    </recommendedName>
</protein>
<dbReference type="AlphaFoldDB" id="A0A7Z0WNA4"/>
<evidence type="ECO:0000313" key="1">
    <source>
        <dbReference type="EMBL" id="OLF09026.1"/>
    </source>
</evidence>
<dbReference type="OrthoDB" id="9005521at2"/>
<organism evidence="1 2">
    <name type="scientific">Actinophytocola xinjiangensis</name>
    <dbReference type="NCBI Taxonomy" id="485602"/>
    <lineage>
        <taxon>Bacteria</taxon>
        <taxon>Bacillati</taxon>
        <taxon>Actinomycetota</taxon>
        <taxon>Actinomycetes</taxon>
        <taxon>Pseudonocardiales</taxon>
        <taxon>Pseudonocardiaceae</taxon>
    </lineage>
</organism>
<sequence>MTRRLYGACTMSELVLVWDSNFVEIENQLPTFADVVERISLLDGVGSTLVTLYRGQAHFACGGSAKTGLVVYATFDSAVFWQLVSSRESTAGETTVVAGGQTGAYSANHVVDLVAATSAATAFFKAGILATDQAWEKQ</sequence>